<reference evidence="3" key="1">
    <citation type="submission" date="2021-04" db="EMBL/GenBank/DDBJ databases">
        <title>Genome sequence of Woronichinia naegeliana from Washington state freshwater lake bloom.</title>
        <authorList>
            <person name="Dreher T.W."/>
        </authorList>
    </citation>
    <scope>NUCLEOTIDE SEQUENCE</scope>
    <source>
        <strain evidence="3">WA131</strain>
    </source>
</reference>
<feature type="transmembrane region" description="Helical" evidence="1">
    <location>
        <begin position="336"/>
        <end position="356"/>
    </location>
</feature>
<feature type="domain" description="CAAX prenyl protease 2/Lysostaphin resistance protein A-like" evidence="2">
    <location>
        <begin position="425"/>
        <end position="511"/>
    </location>
</feature>
<keyword evidence="1" id="KW-0472">Membrane</keyword>
<evidence type="ECO:0000313" key="3">
    <source>
        <dbReference type="EMBL" id="UXE62556.1"/>
    </source>
</evidence>
<keyword evidence="1" id="KW-1133">Transmembrane helix</keyword>
<dbReference type="InterPro" id="IPR003675">
    <property type="entry name" value="Rce1/LyrA-like_dom"/>
</dbReference>
<dbReference type="EMBL" id="CP073041">
    <property type="protein sequence ID" value="UXE62556.1"/>
    <property type="molecule type" value="Genomic_DNA"/>
</dbReference>
<dbReference type="GO" id="GO:0080120">
    <property type="term" value="P:CAAX-box protein maturation"/>
    <property type="evidence" value="ECO:0007669"/>
    <property type="project" value="UniProtKB-ARBA"/>
</dbReference>
<evidence type="ECO:0000259" key="2">
    <source>
        <dbReference type="Pfam" id="PF02517"/>
    </source>
</evidence>
<gene>
    <name evidence="3" type="ORF">KA717_07285</name>
</gene>
<feature type="transmembrane region" description="Helical" evidence="1">
    <location>
        <begin position="503"/>
        <end position="523"/>
    </location>
</feature>
<feature type="transmembrane region" description="Helical" evidence="1">
    <location>
        <begin position="455"/>
        <end position="473"/>
    </location>
</feature>
<keyword evidence="3" id="KW-0378">Hydrolase</keyword>
<feature type="transmembrane region" description="Helical" evidence="1">
    <location>
        <begin position="297"/>
        <end position="324"/>
    </location>
</feature>
<dbReference type="AlphaFoldDB" id="A0A977L0V5"/>
<dbReference type="GO" id="GO:0004175">
    <property type="term" value="F:endopeptidase activity"/>
    <property type="evidence" value="ECO:0007669"/>
    <property type="project" value="UniProtKB-ARBA"/>
</dbReference>
<sequence>MKSKITIKRLLLILITVISLIPFCLSLVNSLTEAQVQTNLQLSQTNLMLEATILQSEGNSNQASLALLLLGKDPYQVATEQYQVAIAEIDKNQQKIQASLSALQEVSGAKESQDIVSIAEPNPAQVKALQASLQTVTLNRQKAALNLGLLAQQQGKDSLARQQWQDIIALEVTNSQLLPIQKTAEILLQLWEQSPQVSPDDQAILEKNLSGWFRDRALTQFYQVRQERSQLQQLQQAEQERAKQAFLKLILLSVLPVLGGSLGIGLLLVLLLQWFLKKDQAILALNTLTAWQTPWDWEIIWQVLGIGFFFLGQIGLPLILSLIHLDASSLSLRGKAIYVLCSYLAMTLGGLSVLYFSLKPFFPLAADWFSFRWQSRWWLWGLGGYLTALPLVVLVSLINQQFWQGQGGSNPLLFLALEAQDKVVLIIFFFTASIAAPFFEEIIFRGFLLPSLTRYLPVSGAIILSSFVFAIAHLNLSEVLPLAILGMVLGTVYARSRNLLASMLLHSLWNSGTLISLFILGSAG</sequence>
<feature type="transmembrane region" description="Helical" evidence="1">
    <location>
        <begin position="377"/>
        <end position="403"/>
    </location>
</feature>
<dbReference type="PANTHER" id="PTHR43592">
    <property type="entry name" value="CAAX AMINO TERMINAL PROTEASE"/>
    <property type="match status" value="1"/>
</dbReference>
<dbReference type="Pfam" id="PF02517">
    <property type="entry name" value="Rce1-like"/>
    <property type="match status" value="1"/>
</dbReference>
<keyword evidence="3" id="KW-0482">Metalloprotease</keyword>
<name>A0A977L0V5_9CYAN</name>
<dbReference type="KEGG" id="wna:KA717_07285"/>
<keyword evidence="3" id="KW-0645">Protease</keyword>
<proteinExistence type="predicted"/>
<feature type="transmembrane region" description="Helical" evidence="1">
    <location>
        <begin position="249"/>
        <end position="276"/>
    </location>
</feature>
<protein>
    <submittedName>
        <fullName evidence="3">CPBP family intramembrane metalloprotease</fullName>
    </submittedName>
</protein>
<dbReference type="PANTHER" id="PTHR43592:SF15">
    <property type="entry name" value="CAAX AMINO TERMINAL PROTEASE FAMILY PROTEIN"/>
    <property type="match status" value="1"/>
</dbReference>
<dbReference type="GO" id="GO:0008237">
    <property type="term" value="F:metallopeptidase activity"/>
    <property type="evidence" value="ECO:0007669"/>
    <property type="project" value="UniProtKB-KW"/>
</dbReference>
<accession>A0A977L0V5</accession>
<keyword evidence="1" id="KW-0812">Transmembrane</keyword>
<organism evidence="3">
    <name type="scientific">Woronichinia naegeliana WA131</name>
    <dbReference type="NCBI Taxonomy" id="2824559"/>
    <lineage>
        <taxon>Bacteria</taxon>
        <taxon>Bacillati</taxon>
        <taxon>Cyanobacteriota</taxon>
        <taxon>Cyanophyceae</taxon>
        <taxon>Synechococcales</taxon>
        <taxon>Coelosphaeriaceae</taxon>
        <taxon>Woronichinia</taxon>
    </lineage>
</organism>
<feature type="transmembrane region" description="Helical" evidence="1">
    <location>
        <begin position="423"/>
        <end position="443"/>
    </location>
</feature>
<evidence type="ECO:0000256" key="1">
    <source>
        <dbReference type="SAM" id="Phobius"/>
    </source>
</evidence>
<dbReference type="Proteomes" id="UP001065613">
    <property type="component" value="Chromosome"/>
</dbReference>